<organism evidence="5 6">
    <name type="scientific">Oopsacas minuta</name>
    <dbReference type="NCBI Taxonomy" id="111878"/>
    <lineage>
        <taxon>Eukaryota</taxon>
        <taxon>Metazoa</taxon>
        <taxon>Porifera</taxon>
        <taxon>Hexactinellida</taxon>
        <taxon>Hexasterophora</taxon>
        <taxon>Lyssacinosida</taxon>
        <taxon>Leucopsacidae</taxon>
        <taxon>Oopsacas</taxon>
    </lineage>
</organism>
<dbReference type="PANTHER" id="PTHR13298">
    <property type="entry name" value="CYTOSOLIC REGULATOR PIANISSIMO"/>
    <property type="match status" value="1"/>
</dbReference>
<dbReference type="AlphaFoldDB" id="A0AAV7KC08"/>
<dbReference type="InterPro" id="IPR029451">
    <property type="entry name" value="RICTOR_M"/>
</dbReference>
<feature type="domain" description="Rapamycin-insensitive companion of mTOR N-terminal" evidence="4">
    <location>
        <begin position="116"/>
        <end position="526"/>
    </location>
</feature>
<dbReference type="GO" id="GO:0038203">
    <property type="term" value="P:TORC2 signaling"/>
    <property type="evidence" value="ECO:0007669"/>
    <property type="project" value="TreeGrafter"/>
</dbReference>
<dbReference type="SUPFAM" id="SSF48371">
    <property type="entry name" value="ARM repeat"/>
    <property type="match status" value="1"/>
</dbReference>
<reference evidence="5 6" key="1">
    <citation type="journal article" date="2023" name="BMC Biol.">
        <title>The compact genome of the sponge Oopsacas minuta (Hexactinellida) is lacking key metazoan core genes.</title>
        <authorList>
            <person name="Santini S."/>
            <person name="Schenkelaars Q."/>
            <person name="Jourda C."/>
            <person name="Duchesne M."/>
            <person name="Belahbib H."/>
            <person name="Rocher C."/>
            <person name="Selva M."/>
            <person name="Riesgo A."/>
            <person name="Vervoort M."/>
            <person name="Leys S.P."/>
            <person name="Kodjabachian L."/>
            <person name="Le Bivic A."/>
            <person name="Borchiellini C."/>
            <person name="Claverie J.M."/>
            <person name="Renard E."/>
        </authorList>
    </citation>
    <scope>NUCLEOTIDE SEQUENCE [LARGE SCALE GENOMIC DNA]</scope>
    <source>
        <strain evidence="5">SPO-2</strain>
    </source>
</reference>
<dbReference type="EMBL" id="JAKMXF010000088">
    <property type="protein sequence ID" value="KAI6658410.1"/>
    <property type="molecule type" value="Genomic_DNA"/>
</dbReference>
<dbReference type="SMART" id="SM01308">
    <property type="entry name" value="RICTOR_N"/>
    <property type="match status" value="1"/>
</dbReference>
<dbReference type="Proteomes" id="UP001165289">
    <property type="component" value="Unassembled WGS sequence"/>
</dbReference>
<evidence type="ECO:0000259" key="3">
    <source>
        <dbReference type="SMART" id="SM01307"/>
    </source>
</evidence>
<dbReference type="GO" id="GO:0031932">
    <property type="term" value="C:TORC2 complex"/>
    <property type="evidence" value="ECO:0007669"/>
    <property type="project" value="InterPro"/>
</dbReference>
<name>A0AAV7KC08_9METZ</name>
<feature type="region of interest" description="Disordered" evidence="2">
    <location>
        <begin position="1"/>
        <end position="27"/>
    </location>
</feature>
<dbReference type="GO" id="GO:0051897">
    <property type="term" value="P:positive regulation of phosphatidylinositol 3-kinase/protein kinase B signal transduction"/>
    <property type="evidence" value="ECO:0007669"/>
    <property type="project" value="TreeGrafter"/>
</dbReference>
<comment type="similarity">
    <text evidence="1">Belongs to the RICTOR family.</text>
</comment>
<accession>A0AAV7KC08</accession>
<dbReference type="SMART" id="SM01307">
    <property type="entry name" value="RICTOR_M"/>
    <property type="match status" value="1"/>
</dbReference>
<comment type="caution">
    <text evidence="5">The sequence shown here is derived from an EMBL/GenBank/DDBJ whole genome shotgun (WGS) entry which is preliminary data.</text>
</comment>
<dbReference type="InterPro" id="IPR028267">
    <property type="entry name" value="Pianissimo_N"/>
</dbReference>
<evidence type="ECO:0000256" key="1">
    <source>
        <dbReference type="ARBA" id="ARBA00008878"/>
    </source>
</evidence>
<keyword evidence="6" id="KW-1185">Reference proteome</keyword>
<proteinExistence type="inferred from homology"/>
<evidence type="ECO:0000256" key="2">
    <source>
        <dbReference type="SAM" id="MobiDB-lite"/>
    </source>
</evidence>
<evidence type="ECO:0000313" key="6">
    <source>
        <dbReference type="Proteomes" id="UP001165289"/>
    </source>
</evidence>
<protein>
    <submittedName>
        <fullName evidence="5">Rapamycin-insensitive companion of mTOR-like isoform X1</fullName>
    </submittedName>
</protein>
<sequence>MTSKFANYHKKNLHGDDTSSPIPLRFPSSSRLLRKKTHQMQKKTRSLRETLAQLIEVHKTGPPLSQGLTESESLNVGGLKNDSPSFLHVDTPPNDISPLDGVQEYVKSHTHLLESISYLLRLRSGPSASKQSPVTFEASIEDLVQAIRLSICSEWAVVRASALQCLRVLLRTPGVEQETYRQIMNLGVDVLITRSLDTGILEGGYDMELVQALRLLYLFVQKHTSEISRPLLAVLVSIASSATVDNKLFRTCLAMLGLLAAKQPQLLQETGGIRALVQGVLTCSDMHMNESLISAVISLLSHPSTRLVVNLLHELQPLLAPFTDPHYIPHFFEISRKEIQSPADLERAHEQARIQAVNACASAFTSLFLSWSGFFALTHDFDSSSLRFLEVLPLVTPLQQHAMLDALFRILLIAPPASSSINQLFDSLPSNGSDRRTRSLVSPFSQGLASLSEDWVTYESERTMPSVCKSRTDLALCYRVLIMSILIDNQVLVRLLETSTRSPEPVIVKAVILAKEILLTLHKLFPFGLDIAELTDSSITNFLNSEARRSQSWKASKIDVLLQRLYVLERDSNEEKYSRFLLLLVKPPKLNLLSSLVANKTEDLGMLNCIDDISESISLAGSLNNYATWNWAKINSLLATIQPTNAVVQKLKDSQLIRRILEFYLPSSQLFYKLPLKADFDHYVQGGLNLITFLLSSACGSQLFPLLHEILDKLRLFLDEEQNKNNILKEHSMASSLAQAYFLFLGHIAHLDWKILVEFGYLGLILELFVCRPPNKTLIKLLLPTLVFYGTSASLSFSLLQVAALSNECQDTRVFCIKFLRTLLRCQKNNFSSQGIHLLVLLAYDESSIVREEAIKVCVQFSFFPGFICSHVDQQ</sequence>
<feature type="domain" description="Rapamycin-insensitive companion of mTOR middle" evidence="3">
    <location>
        <begin position="610"/>
        <end position="826"/>
    </location>
</feature>
<evidence type="ECO:0000259" key="4">
    <source>
        <dbReference type="SMART" id="SM01308"/>
    </source>
</evidence>
<dbReference type="PANTHER" id="PTHR13298:SF11">
    <property type="entry name" value="RAPAMYCIN-INSENSITIVE COMPANION OF MTOR"/>
    <property type="match status" value="1"/>
</dbReference>
<dbReference type="GO" id="GO:0043539">
    <property type="term" value="F:protein serine/threonine kinase activator activity"/>
    <property type="evidence" value="ECO:0007669"/>
    <property type="project" value="TreeGrafter"/>
</dbReference>
<dbReference type="InterPro" id="IPR016024">
    <property type="entry name" value="ARM-type_fold"/>
</dbReference>
<dbReference type="InterPro" id="IPR028268">
    <property type="entry name" value="Pianissimo_fam"/>
</dbReference>
<dbReference type="Pfam" id="PF14664">
    <property type="entry name" value="RICTOR_N"/>
    <property type="match status" value="1"/>
</dbReference>
<gene>
    <name evidence="5" type="ORF">LOD99_15212</name>
</gene>
<evidence type="ECO:0000313" key="5">
    <source>
        <dbReference type="EMBL" id="KAI6658410.1"/>
    </source>
</evidence>